<dbReference type="OrthoDB" id="6910425at2"/>
<dbReference type="RefSeq" id="WP_091521267.1">
    <property type="nucleotide sequence ID" value="NZ_FOVI01000007.1"/>
</dbReference>
<evidence type="ECO:0000313" key="1">
    <source>
        <dbReference type="EMBL" id="SFN55900.1"/>
    </source>
</evidence>
<dbReference type="AlphaFoldDB" id="A0A1I5A0H5"/>
<dbReference type="STRING" id="913024.SAMN05421741_10750"/>
<sequence length="182" mass="21471">MSEYSSLYINIEITEEKLNQFFLDKPVSQLLDDDWQRWWDSRKMYGKQSLEQLPAYSTATNRNVFDELLQDRDFGAKEFYDSASQEWIFIAVFFSENYNEILPMLSLLKSLASYQESTQRGVAFVYDFCWGHHEVMAYLEFADQKALLKEYITPGEIASVIIEEADRRIEQAVADFNNQFKD</sequence>
<reference evidence="2" key="1">
    <citation type="submission" date="2016-10" db="EMBL/GenBank/DDBJ databases">
        <authorList>
            <person name="Varghese N."/>
            <person name="Submissions S."/>
        </authorList>
    </citation>
    <scope>NUCLEOTIDE SEQUENCE [LARGE SCALE GENOMIC DNA]</scope>
    <source>
        <strain evidence="2">DS-12</strain>
    </source>
</reference>
<gene>
    <name evidence="1" type="ORF">SAMN05421741_10750</name>
</gene>
<protein>
    <submittedName>
        <fullName evidence="1">Uncharacterized protein</fullName>
    </submittedName>
</protein>
<evidence type="ECO:0000313" key="2">
    <source>
        <dbReference type="Proteomes" id="UP000199036"/>
    </source>
</evidence>
<dbReference type="EMBL" id="FOVI01000007">
    <property type="protein sequence ID" value="SFN55900.1"/>
    <property type="molecule type" value="Genomic_DNA"/>
</dbReference>
<keyword evidence="2" id="KW-1185">Reference proteome</keyword>
<name>A0A1I5A0H5_9FLAO</name>
<proteinExistence type="predicted"/>
<dbReference type="Proteomes" id="UP000199036">
    <property type="component" value="Unassembled WGS sequence"/>
</dbReference>
<organism evidence="1 2">
    <name type="scientific">Paenimyroides ummariense</name>
    <dbReference type="NCBI Taxonomy" id="913024"/>
    <lineage>
        <taxon>Bacteria</taxon>
        <taxon>Pseudomonadati</taxon>
        <taxon>Bacteroidota</taxon>
        <taxon>Flavobacteriia</taxon>
        <taxon>Flavobacteriales</taxon>
        <taxon>Flavobacteriaceae</taxon>
        <taxon>Paenimyroides</taxon>
    </lineage>
</organism>
<accession>A0A1I5A0H5</accession>